<reference evidence="2 3" key="1">
    <citation type="journal article" date="2019" name="Emerg. Microbes Infect.">
        <title>Comprehensive subspecies identification of 175 nontuberculous mycobacteria species based on 7547 genomic profiles.</title>
        <authorList>
            <person name="Matsumoto Y."/>
            <person name="Kinjo T."/>
            <person name="Motooka D."/>
            <person name="Nabeya D."/>
            <person name="Jung N."/>
            <person name="Uechi K."/>
            <person name="Horii T."/>
            <person name="Iida T."/>
            <person name="Fujita J."/>
            <person name="Nakamura S."/>
        </authorList>
    </citation>
    <scope>NUCLEOTIDE SEQUENCE [LARGE SCALE GENOMIC DNA]</scope>
    <source>
        <strain evidence="2 3">JCM 12688</strain>
    </source>
</reference>
<evidence type="ECO:0000313" key="2">
    <source>
        <dbReference type="EMBL" id="BBZ16107.1"/>
    </source>
</evidence>
<gene>
    <name evidence="2" type="ORF">MGAD_04420</name>
</gene>
<dbReference type="AlphaFoldDB" id="A0A7I7WGX4"/>
<proteinExistence type="predicted"/>
<feature type="compositionally biased region" description="Basic and acidic residues" evidence="1">
    <location>
        <begin position="46"/>
        <end position="57"/>
    </location>
</feature>
<name>A0A7I7WGX4_MYCGU</name>
<dbReference type="KEGG" id="mgad:MGAD_04420"/>
<protein>
    <submittedName>
        <fullName evidence="2">Uncharacterized protein</fullName>
    </submittedName>
</protein>
<sequence>MGHHRASRIEHHSITHRALGAAEHRPHRLGVRLRVTADELGQLRAGEPERHRIERQPLDSAGLNSPDGARRGGGQLVKTVIAVHHQHAGAAGGENAGHHLGQVRPRAADQTGPRRGRIRQRPKQIEDGGHTDLAPHNASMPVGRMELRRETESDTDLSDAARDILGTQVDPHPERLESVGTT</sequence>
<dbReference type="Proteomes" id="UP000466187">
    <property type="component" value="Chromosome"/>
</dbReference>
<evidence type="ECO:0000256" key="1">
    <source>
        <dbReference type="SAM" id="MobiDB-lite"/>
    </source>
</evidence>
<dbReference type="EMBL" id="AP022608">
    <property type="protein sequence ID" value="BBZ16107.1"/>
    <property type="molecule type" value="Genomic_DNA"/>
</dbReference>
<feature type="region of interest" description="Disordered" evidence="1">
    <location>
        <begin position="42"/>
        <end position="73"/>
    </location>
</feature>
<evidence type="ECO:0000313" key="3">
    <source>
        <dbReference type="Proteomes" id="UP000466187"/>
    </source>
</evidence>
<organism evidence="2 3">
    <name type="scientific">Mycolicibacterium gadium</name>
    <name type="common">Mycobacterium gadium</name>
    <dbReference type="NCBI Taxonomy" id="1794"/>
    <lineage>
        <taxon>Bacteria</taxon>
        <taxon>Bacillati</taxon>
        <taxon>Actinomycetota</taxon>
        <taxon>Actinomycetes</taxon>
        <taxon>Mycobacteriales</taxon>
        <taxon>Mycobacteriaceae</taxon>
        <taxon>Mycolicibacterium</taxon>
    </lineage>
</organism>
<accession>A0A7I7WGX4</accession>
<feature type="region of interest" description="Disordered" evidence="1">
    <location>
        <begin position="1"/>
        <end position="25"/>
    </location>
</feature>
<feature type="compositionally biased region" description="Basic and acidic residues" evidence="1">
    <location>
        <begin position="171"/>
        <end position="182"/>
    </location>
</feature>
<feature type="region of interest" description="Disordered" evidence="1">
    <location>
        <begin position="91"/>
        <end position="182"/>
    </location>
</feature>